<gene>
    <name evidence="1" type="ORF">T4A_2893</name>
</gene>
<proteinExistence type="predicted"/>
<name>A0A0V1DS33_TRIPS</name>
<dbReference type="Proteomes" id="UP000054632">
    <property type="component" value="Unassembled WGS sequence"/>
</dbReference>
<evidence type="ECO:0000313" key="1">
    <source>
        <dbReference type="EMBL" id="KRY63954.1"/>
    </source>
</evidence>
<evidence type="ECO:0000313" key="2">
    <source>
        <dbReference type="Proteomes" id="UP000054632"/>
    </source>
</evidence>
<dbReference type="EMBL" id="JYDR01000747">
    <property type="protein sequence ID" value="KRY63954.1"/>
    <property type="molecule type" value="Genomic_DNA"/>
</dbReference>
<organism evidence="1 2">
    <name type="scientific">Trichinella pseudospiralis</name>
    <name type="common">Parasitic roundworm</name>
    <dbReference type="NCBI Taxonomy" id="6337"/>
    <lineage>
        <taxon>Eukaryota</taxon>
        <taxon>Metazoa</taxon>
        <taxon>Ecdysozoa</taxon>
        <taxon>Nematoda</taxon>
        <taxon>Enoplea</taxon>
        <taxon>Dorylaimia</taxon>
        <taxon>Trichinellida</taxon>
        <taxon>Trichinellidae</taxon>
        <taxon>Trichinella</taxon>
    </lineage>
</organism>
<sequence length="44" mass="5240">MDFRYLSHGYSVYQCVEQQSGSAFNHSKDHLQLQEHNILQDQRT</sequence>
<comment type="caution">
    <text evidence="1">The sequence shown here is derived from an EMBL/GenBank/DDBJ whole genome shotgun (WGS) entry which is preliminary data.</text>
</comment>
<dbReference type="AlphaFoldDB" id="A0A0V1DS33"/>
<protein>
    <submittedName>
        <fullName evidence="1">Uncharacterized protein</fullName>
    </submittedName>
</protein>
<accession>A0A0V1DS33</accession>
<reference evidence="1 2" key="1">
    <citation type="submission" date="2015-01" db="EMBL/GenBank/DDBJ databases">
        <title>Evolution of Trichinella species and genotypes.</title>
        <authorList>
            <person name="Korhonen P.K."/>
            <person name="Edoardo P."/>
            <person name="Giuseppe L.R."/>
            <person name="Gasser R.B."/>
        </authorList>
    </citation>
    <scope>NUCLEOTIDE SEQUENCE [LARGE SCALE GENOMIC DNA]</scope>
    <source>
        <strain evidence="1">ISS13</strain>
    </source>
</reference>